<feature type="compositionally biased region" description="Acidic residues" evidence="1">
    <location>
        <begin position="234"/>
        <end position="244"/>
    </location>
</feature>
<evidence type="ECO:0000256" key="1">
    <source>
        <dbReference type="SAM" id="MobiDB-lite"/>
    </source>
</evidence>
<comment type="caution">
    <text evidence="2">The sequence shown here is derived from an EMBL/GenBank/DDBJ whole genome shotgun (WGS) entry which is preliminary data.</text>
</comment>
<proteinExistence type="predicted"/>
<dbReference type="AlphaFoldDB" id="A0A9W8SDW1"/>
<feature type="region of interest" description="Disordered" evidence="1">
    <location>
        <begin position="213"/>
        <end position="244"/>
    </location>
</feature>
<name>A0A9W8SDW1_9HYPO</name>
<accession>A0A9W8SDW1</accession>
<keyword evidence="3" id="KW-1185">Reference proteome</keyword>
<organism evidence="2 3">
    <name type="scientific">Fusarium torreyae</name>
    <dbReference type="NCBI Taxonomy" id="1237075"/>
    <lineage>
        <taxon>Eukaryota</taxon>
        <taxon>Fungi</taxon>
        <taxon>Dikarya</taxon>
        <taxon>Ascomycota</taxon>
        <taxon>Pezizomycotina</taxon>
        <taxon>Sordariomycetes</taxon>
        <taxon>Hypocreomycetidae</taxon>
        <taxon>Hypocreales</taxon>
        <taxon>Nectriaceae</taxon>
        <taxon>Fusarium</taxon>
    </lineage>
</organism>
<sequence length="244" mass="27576">MCKPVRYVYPDCGHPVDPDPDVWILERCVSAHWSNRDCWLPNDIPDQFIEDKPWPNDNLSEPCYLPHEPQEPLISEYEELQSPVVDGWTDVAEEVDSDSATLGAEDQDDDDDDDSVVLITRAMLFDESMIIDDDDLLIEEEELLLDEDELLLDDEQMLLDEEEIHRYEQATLTGETDAVLSEDEIAFINQIIEETTNELTLAAADDILAWAEDTDTSAENTALSDNNGQSEGSESMDLDDSSSE</sequence>
<evidence type="ECO:0000313" key="2">
    <source>
        <dbReference type="EMBL" id="KAJ4268862.1"/>
    </source>
</evidence>
<dbReference type="OrthoDB" id="4985941at2759"/>
<feature type="compositionally biased region" description="Polar residues" evidence="1">
    <location>
        <begin position="217"/>
        <end position="229"/>
    </location>
</feature>
<dbReference type="Proteomes" id="UP001152049">
    <property type="component" value="Unassembled WGS sequence"/>
</dbReference>
<evidence type="ECO:0000313" key="3">
    <source>
        <dbReference type="Proteomes" id="UP001152049"/>
    </source>
</evidence>
<dbReference type="EMBL" id="JAOQAZ010000003">
    <property type="protein sequence ID" value="KAJ4268862.1"/>
    <property type="molecule type" value="Genomic_DNA"/>
</dbReference>
<reference evidence="2" key="1">
    <citation type="submission" date="2022-09" db="EMBL/GenBank/DDBJ databases">
        <title>Fusarium specimens isolated from Avocado Roots.</title>
        <authorList>
            <person name="Stajich J."/>
            <person name="Roper C."/>
            <person name="Heimlech-Rivalta G."/>
        </authorList>
    </citation>
    <scope>NUCLEOTIDE SEQUENCE</scope>
    <source>
        <strain evidence="2">CF00136</strain>
    </source>
</reference>
<protein>
    <submittedName>
        <fullName evidence="2">Uncharacterized protein</fullName>
    </submittedName>
</protein>
<gene>
    <name evidence="2" type="ORF">NW762_002933</name>
</gene>